<dbReference type="GeneID" id="107021954"/>
<evidence type="ECO:0000313" key="3">
    <source>
        <dbReference type="Proteomes" id="UP000694930"/>
    </source>
</evidence>
<dbReference type="Gene3D" id="1.20.1310.10">
    <property type="entry name" value="Cullin Repeats"/>
    <property type="match status" value="2"/>
</dbReference>
<evidence type="ECO:0000256" key="1">
    <source>
        <dbReference type="ARBA" id="ARBA00006019"/>
    </source>
</evidence>
<feature type="domain" description="Cullin N-terminal" evidence="2">
    <location>
        <begin position="26"/>
        <end position="279"/>
    </location>
</feature>
<dbReference type="InterPro" id="IPR045093">
    <property type="entry name" value="Cullin"/>
</dbReference>
<comment type="similarity">
    <text evidence="1">Belongs to the cullin family.</text>
</comment>
<dbReference type="Pfam" id="PF00888">
    <property type="entry name" value="Cullin"/>
    <property type="match status" value="1"/>
</dbReference>
<accession>A0ABM1VD72</accession>
<evidence type="ECO:0000313" key="4">
    <source>
        <dbReference type="RefSeq" id="XP_027773690.1"/>
    </source>
</evidence>
<name>A0ABM1VD72_SOLPN</name>
<reference evidence="3" key="1">
    <citation type="journal article" date="2014" name="Nat. Genet.">
        <title>The genome of the stress-tolerant wild tomato species Solanum pennellii.</title>
        <authorList>
            <person name="Bolger A."/>
            <person name="Scossa F."/>
            <person name="Bolger M.E."/>
            <person name="Lanz C."/>
            <person name="Maumus F."/>
            <person name="Tohge T."/>
            <person name="Quesneville H."/>
            <person name="Alseekh S."/>
            <person name="Sorensen I."/>
            <person name="Lichtenstein G."/>
            <person name="Fich E.A."/>
            <person name="Conte M."/>
            <person name="Keller H."/>
            <person name="Schneeberger K."/>
            <person name="Schwacke R."/>
            <person name="Ofner I."/>
            <person name="Vrebalov J."/>
            <person name="Xu Y."/>
            <person name="Osorio S."/>
            <person name="Aflitos S.A."/>
            <person name="Schijlen E."/>
            <person name="Jimenez-Gomez J.M."/>
            <person name="Ryngajllo M."/>
            <person name="Kimura S."/>
            <person name="Kumar R."/>
            <person name="Koenig D."/>
            <person name="Headland L.R."/>
            <person name="Maloof J.N."/>
            <person name="Sinha N."/>
            <person name="van Ham R.C."/>
            <person name="Lankhorst R.K."/>
            <person name="Mao L."/>
            <person name="Vogel A."/>
            <person name="Arsova B."/>
            <person name="Panstruga R."/>
            <person name="Fei Z."/>
            <person name="Rose J.K."/>
            <person name="Zamir D."/>
            <person name="Carrari F."/>
            <person name="Giovannoni J.J."/>
            <person name="Weigel D."/>
            <person name="Usadel B."/>
            <person name="Fernie A.R."/>
        </authorList>
    </citation>
    <scope>NUCLEOTIDE SEQUENCE [LARGE SCALE GENOMIC DNA]</scope>
    <source>
        <strain evidence="3">cv. LA0716</strain>
    </source>
</reference>
<dbReference type="InterPro" id="IPR016159">
    <property type="entry name" value="Cullin_repeat-like_dom_sf"/>
</dbReference>
<protein>
    <submittedName>
        <fullName evidence="4">Cullin-1-like</fullName>
    </submittedName>
</protein>
<dbReference type="RefSeq" id="XP_027773690.1">
    <property type="nucleotide sequence ID" value="XM_027917889.1"/>
</dbReference>
<dbReference type="Proteomes" id="UP000694930">
    <property type="component" value="Chromosome 6"/>
</dbReference>
<dbReference type="InterPro" id="IPR001373">
    <property type="entry name" value="Cullin_N"/>
</dbReference>
<sequence>MNLMKIVEFEEGWYIIQEGIEKAKRILEGQTESFSGDEYMMLYTLVYNMCYRKSPSYSYAPQLYDKYKEALDEYINSTVLPALREKQDAELMLRELVKRWEDYKRMLRWLSIFFHYLSRYYIPRRSLPTLNDVGLTCFDNLVYKELSSKAINAVIMLIAKEREDEQIDRALLKNVLDIFAEIGREDYVNDFRDALLRDTAAYYSRKASSWIVEDSYSDYMLKVEECLKKEKDRVSHYLHVITEKKLLEKVKHELLVVYTDQLLEKEHSESHALLRDDKAESSRSVCGDDTIM</sequence>
<keyword evidence="3" id="KW-1185">Reference proteome</keyword>
<dbReference type="SUPFAM" id="SSF74788">
    <property type="entry name" value="Cullin repeat-like"/>
    <property type="match status" value="1"/>
</dbReference>
<gene>
    <name evidence="4" type="primary">LOC107021954</name>
</gene>
<proteinExistence type="inferred from homology"/>
<organism evidence="3 4">
    <name type="scientific">Solanum pennellii</name>
    <name type="common">Tomato</name>
    <name type="synonym">Lycopersicon pennellii</name>
    <dbReference type="NCBI Taxonomy" id="28526"/>
    <lineage>
        <taxon>Eukaryota</taxon>
        <taxon>Viridiplantae</taxon>
        <taxon>Streptophyta</taxon>
        <taxon>Embryophyta</taxon>
        <taxon>Tracheophyta</taxon>
        <taxon>Spermatophyta</taxon>
        <taxon>Magnoliopsida</taxon>
        <taxon>eudicotyledons</taxon>
        <taxon>Gunneridae</taxon>
        <taxon>Pentapetalae</taxon>
        <taxon>asterids</taxon>
        <taxon>lamiids</taxon>
        <taxon>Solanales</taxon>
        <taxon>Solanaceae</taxon>
        <taxon>Solanoideae</taxon>
        <taxon>Solaneae</taxon>
        <taxon>Solanum</taxon>
        <taxon>Solanum subgen. Lycopersicon</taxon>
    </lineage>
</organism>
<reference evidence="4" key="2">
    <citation type="submission" date="2025-08" db="UniProtKB">
        <authorList>
            <consortium name="RefSeq"/>
        </authorList>
    </citation>
    <scope>IDENTIFICATION</scope>
</reference>
<dbReference type="PANTHER" id="PTHR11932">
    <property type="entry name" value="CULLIN"/>
    <property type="match status" value="1"/>
</dbReference>
<evidence type="ECO:0000259" key="2">
    <source>
        <dbReference type="Pfam" id="PF00888"/>
    </source>
</evidence>